<evidence type="ECO:0000256" key="3">
    <source>
        <dbReference type="ARBA" id="ARBA00022448"/>
    </source>
</evidence>
<evidence type="ECO:0000256" key="5">
    <source>
        <dbReference type="ARBA" id="ARBA00022781"/>
    </source>
</evidence>
<dbReference type="Ensembl" id="ENSPEMT00000036969.1">
    <property type="protein sequence ID" value="ENSPEMP00000031769.1"/>
    <property type="gene ID" value="ENSPEMG00000029026.1"/>
</dbReference>
<keyword evidence="3 15" id="KW-0813">Transport</keyword>
<dbReference type="Proteomes" id="UP000694547">
    <property type="component" value="Chromosome 4"/>
</dbReference>
<reference evidence="17" key="2">
    <citation type="submission" date="2025-08" db="UniProtKB">
        <authorList>
            <consortium name="Ensembl"/>
        </authorList>
    </citation>
    <scope>IDENTIFICATION</scope>
</reference>
<keyword evidence="18" id="KW-1185">Reference proteome</keyword>
<organism evidence="17 18">
    <name type="scientific">Peromyscus maniculatus bairdii</name>
    <name type="common">Prairie deer mouse</name>
    <dbReference type="NCBI Taxonomy" id="230844"/>
    <lineage>
        <taxon>Eukaryota</taxon>
        <taxon>Metazoa</taxon>
        <taxon>Chordata</taxon>
        <taxon>Craniata</taxon>
        <taxon>Vertebrata</taxon>
        <taxon>Euteleostomi</taxon>
        <taxon>Mammalia</taxon>
        <taxon>Eutheria</taxon>
        <taxon>Euarchontoglires</taxon>
        <taxon>Glires</taxon>
        <taxon>Rodentia</taxon>
        <taxon>Myomorpha</taxon>
        <taxon>Muroidea</taxon>
        <taxon>Cricetidae</taxon>
        <taxon>Neotominae</taxon>
        <taxon>Peromyscus</taxon>
    </lineage>
</organism>
<evidence type="ECO:0000256" key="14">
    <source>
        <dbReference type="ARBA" id="ARBA00074682"/>
    </source>
</evidence>
<proteinExistence type="inferred from homology"/>
<evidence type="ECO:0000256" key="13">
    <source>
        <dbReference type="ARBA" id="ARBA00064647"/>
    </source>
</evidence>
<dbReference type="PANTHER" id="PTHR12427:SF1">
    <property type="entry name" value="ATP SYNTHASE SUBUNIT E, MITOCHONDRIAL"/>
    <property type="match status" value="1"/>
</dbReference>
<keyword evidence="6 15" id="KW-0999">Mitochondrion inner membrane</keyword>
<keyword evidence="7" id="KW-0007">Acetylation</keyword>
<evidence type="ECO:0000256" key="4">
    <source>
        <dbReference type="ARBA" id="ARBA00022547"/>
    </source>
</evidence>
<dbReference type="GeneTree" id="ENSGT00390000005102"/>
<feature type="region of interest" description="Disordered" evidence="16">
    <location>
        <begin position="40"/>
        <end position="71"/>
    </location>
</feature>
<keyword evidence="8 15" id="KW-0406">Ion transport</keyword>
<name>A0A8C8UKL5_PERMB</name>
<dbReference type="GO" id="GO:0045259">
    <property type="term" value="C:proton-transporting ATP synthase complex"/>
    <property type="evidence" value="ECO:0007669"/>
    <property type="project" value="UniProtKB-UniRule"/>
</dbReference>
<evidence type="ECO:0000256" key="15">
    <source>
        <dbReference type="RuleBase" id="RU367005"/>
    </source>
</evidence>
<keyword evidence="10" id="KW-0472">Membrane</keyword>
<evidence type="ECO:0000256" key="10">
    <source>
        <dbReference type="ARBA" id="ARBA00023136"/>
    </source>
</evidence>
<comment type="subunit">
    <text evidence="15">F-type ATPases have 2 components, CF(1) - the catalytic core - and CF(0) - the membrane proton channel. CF(1) and CF(0) have multiple subunits.</text>
</comment>
<reference evidence="17 18" key="1">
    <citation type="submission" date="2018-10" db="EMBL/GenBank/DDBJ databases">
        <title>Improved assembly of the deer mouse Peromyscus maniculatus genome.</title>
        <authorList>
            <person name="Lassance J.-M."/>
            <person name="Hoekstra H.E."/>
        </authorList>
    </citation>
    <scope>NUCLEOTIDE SEQUENCE [LARGE SCALE GENOMIC DNA]</scope>
</reference>
<keyword evidence="11 15" id="KW-0066">ATP synthesis</keyword>
<dbReference type="Pfam" id="PF05680">
    <property type="entry name" value="ATP-synt_E"/>
    <property type="match status" value="1"/>
</dbReference>
<keyword evidence="4 15" id="KW-0138">CF(0)</keyword>
<keyword evidence="5 15" id="KW-0375">Hydrogen ion transport</keyword>
<dbReference type="GO" id="GO:0005743">
    <property type="term" value="C:mitochondrial inner membrane"/>
    <property type="evidence" value="ECO:0007669"/>
    <property type="project" value="UniProtKB-SubCell"/>
</dbReference>
<evidence type="ECO:0000256" key="2">
    <source>
        <dbReference type="ARBA" id="ARBA00007333"/>
    </source>
</evidence>
<evidence type="ECO:0000256" key="8">
    <source>
        <dbReference type="ARBA" id="ARBA00023065"/>
    </source>
</evidence>
<comment type="similarity">
    <text evidence="2 15">Belongs to the ATPase e subunit family.</text>
</comment>
<evidence type="ECO:0000256" key="16">
    <source>
        <dbReference type="SAM" id="MobiDB-lite"/>
    </source>
</evidence>
<accession>A0A8C8UKL5</accession>
<evidence type="ECO:0000256" key="9">
    <source>
        <dbReference type="ARBA" id="ARBA00023128"/>
    </source>
</evidence>
<reference evidence="17" key="3">
    <citation type="submission" date="2025-09" db="UniProtKB">
        <authorList>
            <consortium name="Ensembl"/>
        </authorList>
    </citation>
    <scope>IDENTIFICATION</scope>
</reference>
<keyword evidence="9 15" id="KW-0496">Mitochondrion</keyword>
<evidence type="ECO:0000256" key="12">
    <source>
        <dbReference type="ARBA" id="ARBA00057306"/>
    </source>
</evidence>
<sequence>MVAPVQVSRLIKLGRHSALVLCMAYGTKHCSCLKPRAEEERRMAAKEKKRPDEPKRIEREPAEAQDHSILK</sequence>
<dbReference type="GO" id="GO:0015986">
    <property type="term" value="P:proton motive force-driven ATP synthesis"/>
    <property type="evidence" value="ECO:0007669"/>
    <property type="project" value="InterPro"/>
</dbReference>
<evidence type="ECO:0000256" key="7">
    <source>
        <dbReference type="ARBA" id="ARBA00022990"/>
    </source>
</evidence>
<comment type="subunit">
    <text evidence="13">Component of the ATP synthase complex composed at least of ATP5F1A/subunit alpha, ATP5F1B/subunit beta, ATP5MC1/subunit c (homooctomer), MT-ATP6/subunit a, MT-ATP8/subunit 8, ATP5ME/subunit e, ATP5MF/subunit f, ATP5MG/subunit g, ATP5MK/subunit k, ATP5MJ/subunit j, ATP5F1C/subunit gamma, ATP5F1D/subunit delta, ATP5F1E/subunit epsilon, ATP5PF/subunit F6, ATP5PB/subunit b, ATP5PD/subunit d, ATP5PO/subunit OSCP. ATP synthase complex consists of a soluble F(1) head domain (subunits alpha(3) and beta(3)) - the catalytic core - and a membrane F(0) domain - the membrane proton channel (subunits c, a, 8, e, f, g, k and j). These two domains are linked by a central stalk (subunits gamma, delta, and epsilon) rotating inside the F1 region and a stationary peripheral stalk (subunits F6, b, d, and OSCP).</text>
</comment>
<evidence type="ECO:0000256" key="6">
    <source>
        <dbReference type="ARBA" id="ARBA00022792"/>
    </source>
</evidence>
<dbReference type="InterPro" id="IPR008386">
    <property type="entry name" value="ATP_synth_F0_esu_mt"/>
</dbReference>
<protein>
    <recommendedName>
        <fullName evidence="14 15">ATP synthase F(0) complex subunit e, mitochondrial</fullName>
    </recommendedName>
</protein>
<dbReference type="GO" id="GO:0015078">
    <property type="term" value="F:proton transmembrane transporter activity"/>
    <property type="evidence" value="ECO:0007669"/>
    <property type="project" value="InterPro"/>
</dbReference>
<evidence type="ECO:0000256" key="1">
    <source>
        <dbReference type="ARBA" id="ARBA00004273"/>
    </source>
</evidence>
<comment type="function">
    <text evidence="12 15">Subunit e, of the mitochondrial membrane ATP synthase complex (F(1)F(0) ATP synthase or Complex V) that produces ATP from ADP in the presence of a proton gradient across the membrane which is generated by electron transport complexes of the respiratory chain. ATP synthase complex consist of a soluble F(1) head domain - the catalytic core - and a membrane F(1) domain - the membrane proton channel. These two domains are linked by a central stalk rotating inside the F(1) region and a stationary peripheral stalk. During catalysis, ATP synthesis in the catalytic domain of F(1) is coupled via a rotary mechanism of the central stalk subunits to proton translocation. In vivo, can only synthesize ATP although its ATP hydrolase activity can be activated artificially in vitro. Part of the complex F(0) domain.</text>
</comment>
<evidence type="ECO:0000313" key="18">
    <source>
        <dbReference type="Proteomes" id="UP000694547"/>
    </source>
</evidence>
<evidence type="ECO:0000256" key="11">
    <source>
        <dbReference type="ARBA" id="ARBA00023310"/>
    </source>
</evidence>
<dbReference type="PANTHER" id="PTHR12427">
    <property type="entry name" value="ATP SYNTHASE E CHAIN, MITOCHONDRIAL"/>
    <property type="match status" value="1"/>
</dbReference>
<evidence type="ECO:0000313" key="17">
    <source>
        <dbReference type="Ensembl" id="ENSPEMP00000031769.1"/>
    </source>
</evidence>
<comment type="subcellular location">
    <subcellularLocation>
        <location evidence="1 15">Mitochondrion inner membrane</location>
    </subcellularLocation>
</comment>
<dbReference type="AlphaFoldDB" id="A0A8C8UKL5"/>